<evidence type="ECO:0000256" key="6">
    <source>
        <dbReference type="ARBA" id="ARBA00022989"/>
    </source>
</evidence>
<keyword evidence="6 10" id="KW-1133">Transmembrane helix</keyword>
<evidence type="ECO:0000313" key="16">
    <source>
        <dbReference type="Proteomes" id="UP000036168"/>
    </source>
</evidence>
<dbReference type="InterPro" id="IPR016169">
    <property type="entry name" value="FAD-bd_PCMH_sub2"/>
</dbReference>
<evidence type="ECO:0000313" key="15">
    <source>
        <dbReference type="EMBL" id="MEC0486768.1"/>
    </source>
</evidence>
<feature type="transmembrane region" description="Helical" evidence="11">
    <location>
        <begin position="135"/>
        <end position="157"/>
    </location>
</feature>
<name>A0A0J6F0J2_9BACI</name>
<evidence type="ECO:0000256" key="4">
    <source>
        <dbReference type="ARBA" id="ARBA00022692"/>
    </source>
</evidence>
<evidence type="ECO:0000259" key="13">
    <source>
        <dbReference type="PROSITE" id="PS51846"/>
    </source>
</evidence>
<dbReference type="Gene3D" id="3.30.465.10">
    <property type="match status" value="1"/>
</dbReference>
<dbReference type="EMBL" id="LECW02000010">
    <property type="protein sequence ID" value="KRT94528.1"/>
    <property type="molecule type" value="Genomic_DNA"/>
</dbReference>
<dbReference type="SMART" id="SM01091">
    <property type="entry name" value="CorC_HlyC"/>
    <property type="match status" value="1"/>
</dbReference>
<dbReference type="Pfam" id="PF01595">
    <property type="entry name" value="CNNM"/>
    <property type="match status" value="1"/>
</dbReference>
<evidence type="ECO:0000256" key="8">
    <source>
        <dbReference type="ARBA" id="ARBA00023136"/>
    </source>
</evidence>
<dbReference type="GO" id="GO:0005886">
    <property type="term" value="C:plasma membrane"/>
    <property type="evidence" value="ECO:0007669"/>
    <property type="project" value="UniProtKB-SubCell"/>
</dbReference>
<dbReference type="InterPro" id="IPR000644">
    <property type="entry name" value="CBS_dom"/>
</dbReference>
<reference evidence="14 16" key="1">
    <citation type="journal article" date="2015" name="Int. J. Syst. Evol. Microbiol.">
        <title>Bacillus glycinifermentans sp. nov., isolated from fermented soybean paste.</title>
        <authorList>
            <person name="Kim S.J."/>
            <person name="Dunlap C.A."/>
            <person name="Kwon S.W."/>
            <person name="Rooney A.P."/>
        </authorList>
    </citation>
    <scope>NUCLEOTIDE SEQUENCE [LARGE SCALE GENOMIC DNA]</scope>
    <source>
        <strain evidence="14 16">GO-13</strain>
    </source>
</reference>
<dbReference type="OrthoDB" id="9798188at2"/>
<feature type="transmembrane region" description="Helical" evidence="11">
    <location>
        <begin position="98"/>
        <end position="123"/>
    </location>
</feature>
<dbReference type="InterPro" id="IPR036318">
    <property type="entry name" value="FAD-bd_PCMH-like_sf"/>
</dbReference>
<evidence type="ECO:0000256" key="3">
    <source>
        <dbReference type="ARBA" id="ARBA00022475"/>
    </source>
</evidence>
<evidence type="ECO:0000256" key="9">
    <source>
        <dbReference type="PROSITE-ProRule" id="PRU00703"/>
    </source>
</evidence>
<proteinExistence type="inferred from homology"/>
<evidence type="ECO:0000313" key="14">
    <source>
        <dbReference type="EMBL" id="KRT94528.1"/>
    </source>
</evidence>
<dbReference type="CDD" id="cd04590">
    <property type="entry name" value="CBS_pair_CorC_HlyC_assoc"/>
    <property type="match status" value="1"/>
</dbReference>
<dbReference type="EMBL" id="JARRTL010000024">
    <property type="protein sequence ID" value="MEC0486768.1"/>
    <property type="molecule type" value="Genomic_DNA"/>
</dbReference>
<keyword evidence="7 9" id="KW-0129">CBS domain</keyword>
<evidence type="ECO:0000256" key="5">
    <source>
        <dbReference type="ARBA" id="ARBA00022737"/>
    </source>
</evidence>
<dbReference type="Pfam" id="PF03471">
    <property type="entry name" value="CorC_HlyC"/>
    <property type="match status" value="1"/>
</dbReference>
<evidence type="ECO:0000256" key="1">
    <source>
        <dbReference type="ARBA" id="ARBA00004651"/>
    </source>
</evidence>
<dbReference type="SUPFAM" id="SSF54631">
    <property type="entry name" value="CBS-domain pair"/>
    <property type="match status" value="1"/>
</dbReference>
<dbReference type="PANTHER" id="PTHR43099">
    <property type="entry name" value="UPF0053 PROTEIN YRKA"/>
    <property type="match status" value="1"/>
</dbReference>
<comment type="caution">
    <text evidence="14">The sequence shown here is derived from an EMBL/GenBank/DDBJ whole genome shotgun (WGS) entry which is preliminary data.</text>
</comment>
<keyword evidence="17" id="KW-1185">Reference proteome</keyword>
<evidence type="ECO:0000256" key="11">
    <source>
        <dbReference type="SAM" id="Phobius"/>
    </source>
</evidence>
<keyword evidence="4 10" id="KW-0812">Transmembrane</keyword>
<dbReference type="InterPro" id="IPR044751">
    <property type="entry name" value="Ion_transp-like_CBS"/>
</dbReference>
<accession>A0A0J6F0J2</accession>
<feature type="domain" description="CNNM transmembrane" evidence="13">
    <location>
        <begin position="1"/>
        <end position="202"/>
    </location>
</feature>
<reference evidence="14" key="2">
    <citation type="submission" date="2015-10" db="EMBL/GenBank/DDBJ databases">
        <authorList>
            <person name="Gilbert D.G."/>
        </authorList>
    </citation>
    <scope>NUCLEOTIDE SEQUENCE</scope>
    <source>
        <strain evidence="14">GO-13</strain>
    </source>
</reference>
<feature type="transmembrane region" description="Helical" evidence="11">
    <location>
        <begin position="6"/>
        <end position="28"/>
    </location>
</feature>
<dbReference type="PATRIC" id="fig|1664069.3.peg.89"/>
<dbReference type="Proteomes" id="UP001341297">
    <property type="component" value="Unassembled WGS sequence"/>
</dbReference>
<feature type="domain" description="CBS" evidence="12">
    <location>
        <begin position="221"/>
        <end position="280"/>
    </location>
</feature>
<keyword evidence="3" id="KW-1003">Cell membrane</keyword>
<dbReference type="InterPro" id="IPR051676">
    <property type="entry name" value="UPF0053_domain"/>
</dbReference>
<dbReference type="InterPro" id="IPR005170">
    <property type="entry name" value="Transptr-assoc_dom"/>
</dbReference>
<gene>
    <name evidence="14" type="ORF">AB447_214845</name>
    <name evidence="15" type="ORF">P8828_18470</name>
</gene>
<dbReference type="AlphaFoldDB" id="A0A0J6F0J2"/>
<evidence type="ECO:0000256" key="10">
    <source>
        <dbReference type="PROSITE-ProRule" id="PRU01193"/>
    </source>
</evidence>
<keyword evidence="5" id="KW-0677">Repeat</keyword>
<dbReference type="PROSITE" id="PS51846">
    <property type="entry name" value="CNNM"/>
    <property type="match status" value="1"/>
</dbReference>
<evidence type="ECO:0000256" key="2">
    <source>
        <dbReference type="ARBA" id="ARBA00006337"/>
    </source>
</evidence>
<dbReference type="InterPro" id="IPR002550">
    <property type="entry name" value="CNNM"/>
</dbReference>
<dbReference type="GO" id="GO:0050660">
    <property type="term" value="F:flavin adenine dinucleotide binding"/>
    <property type="evidence" value="ECO:0007669"/>
    <property type="project" value="InterPro"/>
</dbReference>
<sequence length="457" mass="51687">MDDIVSLMIIGVLIALTAFFVASEFAIVRVRNSRIDQLITEGNKRAVRAKQVISDLDEYLSACQLGITITALGLGWMGEPTVRKVLHPLFESLHVPDSISHGLSVVIAFCVITFLNVVVGELAPKTIAIQKAEQMTLWLAGPLHFFHVVMFPFIWILNASARVLTGLFGLRPASEKGDSHSEEELRILLSESYKSGEINPSEYKYVNKIFEFDNRIAKEIMVPRTEIAYVSADMPIDEALQLMLKEKYTRWPVYKGDKDHVIGMVNTKQLFTDMLYMSEEEKKRLSLESYIRPVIEVIETVPVQKLLIKMQRDRIHMAILTDEYGGTSGLVTTEDILEEIVGDIRDEFDEDEIPLIQKISDHEYIMDGKVRIDQVNDLFEDAIEEEEVDTVGGLVLKENIDIAEGQAVHVGSYTIKVLEMEGRLIKHVEIKQEQTTEHVELAPADPVMINEVTLSEK</sequence>
<feature type="domain" description="CBS" evidence="12">
    <location>
        <begin position="290"/>
        <end position="347"/>
    </location>
</feature>
<comment type="subcellular location">
    <subcellularLocation>
        <location evidence="1">Cell membrane</location>
        <topology evidence="1">Multi-pass membrane protein</topology>
    </subcellularLocation>
</comment>
<dbReference type="STRING" id="1664069.BGLY_1057"/>
<dbReference type="RefSeq" id="WP_048405684.1">
    <property type="nucleotide sequence ID" value="NZ_CP023481.1"/>
</dbReference>
<dbReference type="InterPro" id="IPR046342">
    <property type="entry name" value="CBS_dom_sf"/>
</dbReference>
<dbReference type="PROSITE" id="PS51371">
    <property type="entry name" value="CBS"/>
    <property type="match status" value="2"/>
</dbReference>
<keyword evidence="8 10" id="KW-0472">Membrane</keyword>
<organism evidence="14 16">
    <name type="scientific">Bacillus glycinifermentans</name>
    <dbReference type="NCBI Taxonomy" id="1664069"/>
    <lineage>
        <taxon>Bacteria</taxon>
        <taxon>Bacillati</taxon>
        <taxon>Bacillota</taxon>
        <taxon>Bacilli</taxon>
        <taxon>Bacillales</taxon>
        <taxon>Bacillaceae</taxon>
        <taxon>Bacillus</taxon>
    </lineage>
</organism>
<dbReference type="Gene3D" id="3.10.580.10">
    <property type="entry name" value="CBS-domain"/>
    <property type="match status" value="1"/>
</dbReference>
<dbReference type="PANTHER" id="PTHR43099:SF2">
    <property type="entry name" value="UPF0053 PROTEIN YRKA"/>
    <property type="match status" value="1"/>
</dbReference>
<dbReference type="SUPFAM" id="SSF56176">
    <property type="entry name" value="FAD-binding/transporter-associated domain-like"/>
    <property type="match status" value="1"/>
</dbReference>
<evidence type="ECO:0000256" key="7">
    <source>
        <dbReference type="ARBA" id="ARBA00023122"/>
    </source>
</evidence>
<dbReference type="FunFam" id="3.10.580.10:FF:000002">
    <property type="entry name" value="Magnesium/cobalt efflux protein CorC"/>
    <property type="match status" value="1"/>
</dbReference>
<reference evidence="15 17" key="3">
    <citation type="submission" date="2023-03" db="EMBL/GenBank/DDBJ databases">
        <title>Agriculturally important microbes genome sequencing.</title>
        <authorList>
            <person name="Dunlap C."/>
        </authorList>
    </citation>
    <scope>NUCLEOTIDE SEQUENCE [LARGE SCALE GENOMIC DNA]</scope>
    <source>
        <strain evidence="15 17">CBP-3203</strain>
    </source>
</reference>
<dbReference type="Pfam" id="PF00571">
    <property type="entry name" value="CBS"/>
    <property type="match status" value="2"/>
</dbReference>
<feature type="transmembrane region" description="Helical" evidence="11">
    <location>
        <begin position="59"/>
        <end position="78"/>
    </location>
</feature>
<evidence type="ECO:0000313" key="17">
    <source>
        <dbReference type="Proteomes" id="UP001341297"/>
    </source>
</evidence>
<evidence type="ECO:0000259" key="12">
    <source>
        <dbReference type="PROSITE" id="PS51371"/>
    </source>
</evidence>
<comment type="similarity">
    <text evidence="2">Belongs to the UPF0053 family.</text>
</comment>
<dbReference type="Proteomes" id="UP000036168">
    <property type="component" value="Unassembled WGS sequence"/>
</dbReference>
<protein>
    <submittedName>
        <fullName evidence="15">Hemolysin family protein</fullName>
    </submittedName>
</protein>